<comment type="caution">
    <text evidence="1">The sequence shown here is derived from an EMBL/GenBank/DDBJ whole genome shotgun (WGS) entry which is preliminary data.</text>
</comment>
<name>A0ACC2HJ79_DALPE</name>
<protein>
    <submittedName>
        <fullName evidence="1">Uncharacterized protein</fullName>
    </submittedName>
</protein>
<organism evidence="1 2">
    <name type="scientific">Dallia pectoralis</name>
    <name type="common">Alaska blackfish</name>
    <dbReference type="NCBI Taxonomy" id="75939"/>
    <lineage>
        <taxon>Eukaryota</taxon>
        <taxon>Metazoa</taxon>
        <taxon>Chordata</taxon>
        <taxon>Craniata</taxon>
        <taxon>Vertebrata</taxon>
        <taxon>Euteleostomi</taxon>
        <taxon>Actinopterygii</taxon>
        <taxon>Neopterygii</taxon>
        <taxon>Teleostei</taxon>
        <taxon>Protacanthopterygii</taxon>
        <taxon>Esociformes</taxon>
        <taxon>Umbridae</taxon>
        <taxon>Dallia</taxon>
    </lineage>
</organism>
<sequence>MLLVGRNASFRLNTMAESDFEDEMEERYFEDLLRESDVRGCLYEPQYNETQLRLTEEQGAAAAEEQSLPGVMRKSPYRVELGRTAGASALAVRLWTQIESRCCCEFQRCHFLLEEITESALETGPPACVIEHPSFDPHEFLKLISRFRRSMGNACQSPQGQTDDSV</sequence>
<keyword evidence="2" id="KW-1185">Reference proteome</keyword>
<accession>A0ACC2HJ79</accession>
<evidence type="ECO:0000313" key="2">
    <source>
        <dbReference type="Proteomes" id="UP001157502"/>
    </source>
</evidence>
<evidence type="ECO:0000313" key="1">
    <source>
        <dbReference type="EMBL" id="KAJ8016078.1"/>
    </source>
</evidence>
<reference evidence="1" key="1">
    <citation type="submission" date="2021-05" db="EMBL/GenBank/DDBJ databases">
        <authorList>
            <person name="Pan Q."/>
            <person name="Jouanno E."/>
            <person name="Zahm M."/>
            <person name="Klopp C."/>
            <person name="Cabau C."/>
            <person name="Louis A."/>
            <person name="Berthelot C."/>
            <person name="Parey E."/>
            <person name="Roest Crollius H."/>
            <person name="Montfort J."/>
            <person name="Robinson-Rechavi M."/>
            <person name="Bouchez O."/>
            <person name="Lampietro C."/>
            <person name="Lopez Roques C."/>
            <person name="Donnadieu C."/>
            <person name="Postlethwait J."/>
            <person name="Bobe J."/>
            <person name="Dillon D."/>
            <person name="Chandos A."/>
            <person name="von Hippel F."/>
            <person name="Guiguen Y."/>
        </authorList>
    </citation>
    <scope>NUCLEOTIDE SEQUENCE</scope>
    <source>
        <strain evidence="1">YG-Jan2019</strain>
    </source>
</reference>
<gene>
    <name evidence="1" type="ORF">DPEC_G00003420</name>
</gene>
<proteinExistence type="predicted"/>
<dbReference type="EMBL" id="CM055728">
    <property type="protein sequence ID" value="KAJ8016078.1"/>
    <property type="molecule type" value="Genomic_DNA"/>
</dbReference>
<dbReference type="Proteomes" id="UP001157502">
    <property type="component" value="Chromosome 1"/>
</dbReference>